<feature type="binding site" evidence="6">
    <location>
        <position position="59"/>
    </location>
    <ligand>
        <name>Zn(2+)</name>
        <dbReference type="ChEBI" id="CHEBI:29105"/>
    </ligand>
</feature>
<keyword evidence="1 6" id="KW-0479">Metal-binding</keyword>
<dbReference type="InterPro" id="IPR003604">
    <property type="entry name" value="Matrin/U1-like-C_Znf_C2H2"/>
</dbReference>
<dbReference type="Proteomes" id="UP001500889">
    <property type="component" value="Chromosome O"/>
</dbReference>
<feature type="domain" description="C2H2-type" evidence="8">
    <location>
        <begin position="216"/>
        <end position="243"/>
    </location>
</feature>
<dbReference type="SMART" id="SM00451">
    <property type="entry name" value="ZnF_U1"/>
    <property type="match status" value="2"/>
</dbReference>
<feature type="binding site" evidence="6">
    <location>
        <position position="13"/>
    </location>
    <ligand>
        <name>Zn(2+)</name>
        <dbReference type="ChEBI" id="CHEBI:29105"/>
    </ligand>
</feature>
<keyword evidence="4 6" id="KW-0862">Zinc</keyword>
<dbReference type="Pfam" id="PF00096">
    <property type="entry name" value="zf-C2H2"/>
    <property type="match status" value="2"/>
</dbReference>
<dbReference type="GO" id="GO:0000981">
    <property type="term" value="F:DNA-binding transcription factor activity, RNA polymerase II-specific"/>
    <property type="evidence" value="ECO:0007669"/>
    <property type="project" value="TreeGrafter"/>
</dbReference>
<dbReference type="GO" id="GO:0008270">
    <property type="term" value="F:zinc ion binding"/>
    <property type="evidence" value="ECO:0007669"/>
    <property type="project" value="UniProtKB-UniRule"/>
</dbReference>
<dbReference type="SUPFAM" id="SSF57667">
    <property type="entry name" value="beta-beta-alpha zinc fingers"/>
    <property type="match status" value="3"/>
</dbReference>
<dbReference type="PROSITE" id="PS51915">
    <property type="entry name" value="ZAD"/>
    <property type="match status" value="1"/>
</dbReference>
<dbReference type="PROSITE" id="PS00028">
    <property type="entry name" value="ZINC_FINGER_C2H2_1"/>
    <property type="match status" value="5"/>
</dbReference>
<dbReference type="GO" id="GO:0045944">
    <property type="term" value="P:positive regulation of transcription by RNA polymerase II"/>
    <property type="evidence" value="ECO:0007669"/>
    <property type="project" value="UniProtKB-ARBA"/>
</dbReference>
<dbReference type="FunFam" id="3.30.160.60:FF:000038">
    <property type="entry name" value="Zinc finger protein 624"/>
    <property type="match status" value="1"/>
</dbReference>
<evidence type="ECO:0000256" key="6">
    <source>
        <dbReference type="PROSITE-ProRule" id="PRU01263"/>
    </source>
</evidence>
<protein>
    <submittedName>
        <fullName evidence="10">Transcription factor Ouib</fullName>
    </submittedName>
</protein>
<feature type="domain" description="C2H2-type" evidence="8">
    <location>
        <begin position="272"/>
        <end position="300"/>
    </location>
</feature>
<dbReference type="Gene3D" id="3.30.160.60">
    <property type="entry name" value="Classic Zinc Finger"/>
    <property type="match status" value="4"/>
</dbReference>
<evidence type="ECO:0000256" key="2">
    <source>
        <dbReference type="ARBA" id="ARBA00022737"/>
    </source>
</evidence>
<dbReference type="Gene3D" id="3.40.1800.20">
    <property type="match status" value="1"/>
</dbReference>
<evidence type="ECO:0000313" key="10">
    <source>
        <dbReference type="EMBL" id="BFF92669.1"/>
    </source>
</evidence>
<dbReference type="PANTHER" id="PTHR19818">
    <property type="entry name" value="ZINC FINGER PROTEIN ZIC AND GLI"/>
    <property type="match status" value="1"/>
</dbReference>
<dbReference type="InterPro" id="IPR050329">
    <property type="entry name" value="GLI_C2H2-zinc-finger"/>
</dbReference>
<dbReference type="PROSITE" id="PS50157">
    <property type="entry name" value="ZINC_FINGER_C2H2_2"/>
    <property type="match status" value="5"/>
</dbReference>
<gene>
    <name evidence="10" type="ORF">DMAD_10678</name>
</gene>
<evidence type="ECO:0000259" key="9">
    <source>
        <dbReference type="PROSITE" id="PS51915"/>
    </source>
</evidence>
<dbReference type="GO" id="GO:0000978">
    <property type="term" value="F:RNA polymerase II cis-regulatory region sequence-specific DNA binding"/>
    <property type="evidence" value="ECO:0007669"/>
    <property type="project" value="TreeGrafter"/>
</dbReference>
<feature type="compositionally biased region" description="Basic and acidic residues" evidence="7">
    <location>
        <begin position="98"/>
        <end position="110"/>
    </location>
</feature>
<evidence type="ECO:0000256" key="7">
    <source>
        <dbReference type="SAM" id="MobiDB-lite"/>
    </source>
</evidence>
<evidence type="ECO:0000256" key="5">
    <source>
        <dbReference type="PROSITE-ProRule" id="PRU00042"/>
    </source>
</evidence>
<dbReference type="InterPro" id="IPR036236">
    <property type="entry name" value="Znf_C2H2_sf"/>
</dbReference>
<dbReference type="InterPro" id="IPR013087">
    <property type="entry name" value="Znf_C2H2_type"/>
</dbReference>
<feature type="binding site" evidence="6">
    <location>
        <position position="56"/>
    </location>
    <ligand>
        <name>Zn(2+)</name>
        <dbReference type="ChEBI" id="CHEBI:29105"/>
    </ligand>
</feature>
<evidence type="ECO:0000259" key="8">
    <source>
        <dbReference type="PROSITE" id="PS50157"/>
    </source>
</evidence>
<dbReference type="SMART" id="SM00868">
    <property type="entry name" value="zf-AD"/>
    <property type="match status" value="1"/>
</dbReference>
<dbReference type="AlphaFoldDB" id="A0AAU9FAG5"/>
<dbReference type="SMART" id="SM00355">
    <property type="entry name" value="ZnF_C2H2"/>
    <property type="match status" value="5"/>
</dbReference>
<dbReference type="GO" id="GO:0005634">
    <property type="term" value="C:nucleus"/>
    <property type="evidence" value="ECO:0007669"/>
    <property type="project" value="InterPro"/>
</dbReference>
<evidence type="ECO:0000313" key="11">
    <source>
        <dbReference type="Proteomes" id="UP001500889"/>
    </source>
</evidence>
<evidence type="ECO:0000256" key="3">
    <source>
        <dbReference type="ARBA" id="ARBA00022771"/>
    </source>
</evidence>
<feature type="binding site" evidence="6">
    <location>
        <position position="10"/>
    </location>
    <ligand>
        <name>Zn(2+)</name>
        <dbReference type="ChEBI" id="CHEBI:29105"/>
    </ligand>
</feature>
<dbReference type="SUPFAM" id="SSF57716">
    <property type="entry name" value="Glucocorticoid receptor-like (DNA-binding domain)"/>
    <property type="match status" value="1"/>
</dbReference>
<dbReference type="EMBL" id="AP029263">
    <property type="protein sequence ID" value="BFF92669.1"/>
    <property type="molecule type" value="Genomic_DNA"/>
</dbReference>
<evidence type="ECO:0000256" key="4">
    <source>
        <dbReference type="ARBA" id="ARBA00022833"/>
    </source>
</evidence>
<feature type="region of interest" description="Disordered" evidence="7">
    <location>
        <begin position="95"/>
        <end position="176"/>
    </location>
</feature>
<feature type="domain" description="ZAD" evidence="9">
    <location>
        <begin position="8"/>
        <end position="83"/>
    </location>
</feature>
<feature type="domain" description="C2H2-type" evidence="8">
    <location>
        <begin position="244"/>
        <end position="271"/>
    </location>
</feature>
<dbReference type="Pfam" id="PF12874">
    <property type="entry name" value="zf-met"/>
    <property type="match status" value="1"/>
</dbReference>
<name>A0AAU9FAG5_DROMD</name>
<keyword evidence="3 5" id="KW-0863">Zinc-finger</keyword>
<accession>A0AAU9FAG5</accession>
<sequence length="376" mass="43155">MEKSSISRDCRACGKFIYNTTSKNLFQDPENVMLNQIEALTGLFLLEHANLPARICGPCEVSLREAVRFRERVIQTQQLLQSGPENVEEIYLNATEQKSNEEAQEAKSDSESEEEKDDNECVTSLELETLEEDEEDDAVVEVPEDVTLDSTAKGKATAETESKVARCQPPPRTPTVYTSMTFVDNSKSRNQPRTQWDRLTEEETVALKRERRKRDCICEQCGRHFSCPSNFKVHLLRHSGVKNFACAQCPQKFYTAHLLRRHEMLHRGERPFPCQYCNMSFNNSSGRIQHERIRHTNIKPYKCTECDKSFAVSGKLKVHMLSHTGVRSFHCELCKVSFIRRPHLQAHFRSKSHSQNLQAQESSAKVLEVDVESLLQ</sequence>
<keyword evidence="11" id="KW-1185">Reference proteome</keyword>
<proteinExistence type="predicted"/>
<dbReference type="InterPro" id="IPR012934">
    <property type="entry name" value="Znf_AD"/>
</dbReference>
<evidence type="ECO:0000256" key="1">
    <source>
        <dbReference type="ARBA" id="ARBA00022723"/>
    </source>
</evidence>
<organism evidence="10 11">
    <name type="scientific">Drosophila madeirensis</name>
    <name type="common">Fruit fly</name>
    <dbReference type="NCBI Taxonomy" id="30013"/>
    <lineage>
        <taxon>Eukaryota</taxon>
        <taxon>Metazoa</taxon>
        <taxon>Ecdysozoa</taxon>
        <taxon>Arthropoda</taxon>
        <taxon>Hexapoda</taxon>
        <taxon>Insecta</taxon>
        <taxon>Pterygota</taxon>
        <taxon>Neoptera</taxon>
        <taxon>Endopterygota</taxon>
        <taxon>Diptera</taxon>
        <taxon>Brachycera</taxon>
        <taxon>Muscomorpha</taxon>
        <taxon>Ephydroidea</taxon>
        <taxon>Drosophilidae</taxon>
        <taxon>Drosophila</taxon>
        <taxon>Sophophora</taxon>
    </lineage>
</organism>
<dbReference type="Pfam" id="PF07776">
    <property type="entry name" value="zf-AD"/>
    <property type="match status" value="1"/>
</dbReference>
<feature type="compositionally biased region" description="Acidic residues" evidence="7">
    <location>
        <begin position="128"/>
        <end position="147"/>
    </location>
</feature>
<feature type="compositionally biased region" description="Acidic residues" evidence="7">
    <location>
        <begin position="111"/>
        <end position="120"/>
    </location>
</feature>
<feature type="domain" description="C2H2-type" evidence="8">
    <location>
        <begin position="329"/>
        <end position="358"/>
    </location>
</feature>
<dbReference type="PANTHER" id="PTHR19818:SF139">
    <property type="entry name" value="PAIR-RULE PROTEIN ODD-PAIRED"/>
    <property type="match status" value="1"/>
</dbReference>
<reference evidence="10 11" key="1">
    <citation type="submission" date="2024-02" db="EMBL/GenBank/DDBJ databases">
        <title>A chromosome-level genome assembly of Drosophila madeirensis, a fruit fly species endemic to Madeira island.</title>
        <authorList>
            <person name="Tomihara K."/>
            <person name="Llopart A."/>
            <person name="Yamamoto D."/>
        </authorList>
    </citation>
    <scope>NUCLEOTIDE SEQUENCE [LARGE SCALE GENOMIC DNA]</scope>
    <source>
        <strain evidence="10 11">RF1</strain>
    </source>
</reference>
<keyword evidence="2" id="KW-0677">Repeat</keyword>
<feature type="domain" description="C2H2-type" evidence="8">
    <location>
        <begin position="301"/>
        <end position="328"/>
    </location>
</feature>